<dbReference type="Proteomes" id="UP000789901">
    <property type="component" value="Unassembled WGS sequence"/>
</dbReference>
<proteinExistence type="predicted"/>
<feature type="DNA-binding region" description="HMG box" evidence="1">
    <location>
        <begin position="91"/>
        <end position="161"/>
    </location>
</feature>
<evidence type="ECO:0000313" key="4">
    <source>
        <dbReference type="Proteomes" id="UP000789901"/>
    </source>
</evidence>
<gene>
    <name evidence="3" type="ORF">GMARGA_LOCUS6313</name>
</gene>
<dbReference type="PROSITE" id="PS50118">
    <property type="entry name" value="HMG_BOX_2"/>
    <property type="match status" value="1"/>
</dbReference>
<organism evidence="3 4">
    <name type="scientific">Gigaspora margarita</name>
    <dbReference type="NCBI Taxonomy" id="4874"/>
    <lineage>
        <taxon>Eukaryota</taxon>
        <taxon>Fungi</taxon>
        <taxon>Fungi incertae sedis</taxon>
        <taxon>Mucoromycota</taxon>
        <taxon>Glomeromycotina</taxon>
        <taxon>Glomeromycetes</taxon>
        <taxon>Diversisporales</taxon>
        <taxon>Gigasporaceae</taxon>
        <taxon>Gigaspora</taxon>
    </lineage>
</organism>
<dbReference type="InterPro" id="IPR036910">
    <property type="entry name" value="HMG_box_dom_sf"/>
</dbReference>
<dbReference type="EMBL" id="CAJVQB010002842">
    <property type="protein sequence ID" value="CAG8588969.1"/>
    <property type="molecule type" value="Genomic_DNA"/>
</dbReference>
<dbReference type="CDD" id="cd01389">
    <property type="entry name" value="HMG-box_ROX1-like"/>
    <property type="match status" value="1"/>
</dbReference>
<dbReference type="SUPFAM" id="SSF47095">
    <property type="entry name" value="HMG-box"/>
    <property type="match status" value="1"/>
</dbReference>
<accession>A0ABN7UIX1</accession>
<keyword evidence="1" id="KW-0238">DNA-binding</keyword>
<evidence type="ECO:0000256" key="1">
    <source>
        <dbReference type="PROSITE-ProRule" id="PRU00267"/>
    </source>
</evidence>
<sequence length="302" mass="35474">MVEIPLIPLFKADSPLNLIHFKLKSNAIIPYLRNERKSKVGSSCANGYSFQNEYVINDEQKHTVPYKLSLNIDDLINPSKTSRRSKKTNDPPRPQNCFVLFRRDFEVKYRLLHKDENIFSKKISSLAAESWNVQPPSVRFFFKQLEVKALNKHQEMFPNYRYQPNKKKQNPNNVLGESCLNFVTSQSQVIESPTQTSPILNVPTTKVSNNDTNVVVDYSNTFIQEDDSSYSFNYTFIQEDDFRYNFNNTFIQEVDFNYYFNNNTFLSCNNDFFDPASYNTVLFETDDINYYVSEFNSRNFIF</sequence>
<dbReference type="SMART" id="SM00398">
    <property type="entry name" value="HMG"/>
    <property type="match status" value="1"/>
</dbReference>
<feature type="domain" description="HMG box" evidence="2">
    <location>
        <begin position="91"/>
        <end position="161"/>
    </location>
</feature>
<evidence type="ECO:0000259" key="2">
    <source>
        <dbReference type="PROSITE" id="PS50118"/>
    </source>
</evidence>
<keyword evidence="4" id="KW-1185">Reference proteome</keyword>
<name>A0ABN7UIX1_GIGMA</name>
<dbReference type="Gene3D" id="1.10.30.10">
    <property type="entry name" value="High mobility group box domain"/>
    <property type="match status" value="1"/>
</dbReference>
<protein>
    <submittedName>
        <fullName evidence="3">22346_t:CDS:1</fullName>
    </submittedName>
</protein>
<evidence type="ECO:0000313" key="3">
    <source>
        <dbReference type="EMBL" id="CAG8588969.1"/>
    </source>
</evidence>
<keyword evidence="1" id="KW-0539">Nucleus</keyword>
<reference evidence="3 4" key="1">
    <citation type="submission" date="2021-06" db="EMBL/GenBank/DDBJ databases">
        <authorList>
            <person name="Kallberg Y."/>
            <person name="Tangrot J."/>
            <person name="Rosling A."/>
        </authorList>
    </citation>
    <scope>NUCLEOTIDE SEQUENCE [LARGE SCALE GENOMIC DNA]</scope>
    <source>
        <strain evidence="3 4">120-4 pot B 10/14</strain>
    </source>
</reference>
<comment type="caution">
    <text evidence="3">The sequence shown here is derived from an EMBL/GenBank/DDBJ whole genome shotgun (WGS) entry which is preliminary data.</text>
</comment>
<dbReference type="InterPro" id="IPR009071">
    <property type="entry name" value="HMG_box_dom"/>
</dbReference>